<organism evidence="1 2">
    <name type="scientific">Rosa chinensis</name>
    <name type="common">China rose</name>
    <dbReference type="NCBI Taxonomy" id="74649"/>
    <lineage>
        <taxon>Eukaryota</taxon>
        <taxon>Viridiplantae</taxon>
        <taxon>Streptophyta</taxon>
        <taxon>Embryophyta</taxon>
        <taxon>Tracheophyta</taxon>
        <taxon>Spermatophyta</taxon>
        <taxon>Magnoliopsida</taxon>
        <taxon>eudicotyledons</taxon>
        <taxon>Gunneridae</taxon>
        <taxon>Pentapetalae</taxon>
        <taxon>rosids</taxon>
        <taxon>fabids</taxon>
        <taxon>Rosales</taxon>
        <taxon>Rosaceae</taxon>
        <taxon>Rosoideae</taxon>
        <taxon>Rosoideae incertae sedis</taxon>
        <taxon>Rosa</taxon>
    </lineage>
</organism>
<reference evidence="1 2" key="1">
    <citation type="journal article" date="2018" name="Nat. Genet.">
        <title>The Rosa genome provides new insights in the design of modern roses.</title>
        <authorList>
            <person name="Bendahmane M."/>
        </authorList>
    </citation>
    <scope>NUCLEOTIDE SEQUENCE [LARGE SCALE GENOMIC DNA]</scope>
    <source>
        <strain evidence="2">cv. Old Blush</strain>
    </source>
</reference>
<evidence type="ECO:0000313" key="2">
    <source>
        <dbReference type="Proteomes" id="UP000238479"/>
    </source>
</evidence>
<evidence type="ECO:0000313" key="1">
    <source>
        <dbReference type="EMBL" id="PRQ38421.1"/>
    </source>
</evidence>
<sequence>MIRLEIWANPGLLIGLCWAKRLFLYLFFRFDTPIASAAFKSGLHLCSTEAPQFDSEFSCRSRRKRSNISEQTHLFERSLRKS</sequence>
<dbReference type="Gramene" id="PRQ38421">
    <property type="protein sequence ID" value="PRQ38421"/>
    <property type="gene ID" value="RchiOBHm_Chr4g0413711"/>
</dbReference>
<protein>
    <submittedName>
        <fullName evidence="1">Uncharacterized protein</fullName>
    </submittedName>
</protein>
<dbReference type="EMBL" id="PDCK01000042">
    <property type="protein sequence ID" value="PRQ38421.1"/>
    <property type="molecule type" value="Genomic_DNA"/>
</dbReference>
<dbReference type="Proteomes" id="UP000238479">
    <property type="component" value="Chromosome 4"/>
</dbReference>
<accession>A0A2P6QW87</accession>
<dbReference type="AlphaFoldDB" id="A0A2P6QW87"/>
<proteinExistence type="predicted"/>
<keyword evidence="2" id="KW-1185">Reference proteome</keyword>
<gene>
    <name evidence="1" type="ORF">RchiOBHm_Chr4g0413711</name>
</gene>
<comment type="caution">
    <text evidence="1">The sequence shown here is derived from an EMBL/GenBank/DDBJ whole genome shotgun (WGS) entry which is preliminary data.</text>
</comment>
<name>A0A2P6QW87_ROSCH</name>